<accession>A0ABU3Q2K8</accession>
<keyword evidence="4" id="KW-1185">Reference proteome</keyword>
<dbReference type="InterPro" id="IPR011990">
    <property type="entry name" value="TPR-like_helical_dom_sf"/>
</dbReference>
<organism evidence="3 4">
    <name type="scientific">Sphingosinicella rhizophila</name>
    <dbReference type="NCBI Taxonomy" id="3050082"/>
    <lineage>
        <taxon>Bacteria</taxon>
        <taxon>Pseudomonadati</taxon>
        <taxon>Pseudomonadota</taxon>
        <taxon>Alphaproteobacteria</taxon>
        <taxon>Sphingomonadales</taxon>
        <taxon>Sphingosinicellaceae</taxon>
        <taxon>Sphingosinicella</taxon>
    </lineage>
</organism>
<dbReference type="PANTHER" id="PTHR12558">
    <property type="entry name" value="CELL DIVISION CYCLE 16,23,27"/>
    <property type="match status" value="1"/>
</dbReference>
<gene>
    <name evidence="3" type="ORF">RQX22_00995</name>
</gene>
<evidence type="ECO:0000313" key="4">
    <source>
        <dbReference type="Proteomes" id="UP001259572"/>
    </source>
</evidence>
<dbReference type="Proteomes" id="UP001259572">
    <property type="component" value="Unassembled WGS sequence"/>
</dbReference>
<evidence type="ECO:0000256" key="2">
    <source>
        <dbReference type="SAM" id="SignalP"/>
    </source>
</evidence>
<evidence type="ECO:0000313" key="3">
    <source>
        <dbReference type="EMBL" id="MDT9597527.1"/>
    </source>
</evidence>
<feature type="repeat" description="TPR" evidence="1">
    <location>
        <begin position="464"/>
        <end position="497"/>
    </location>
</feature>
<sequence length="551" mass="58868">MIWALGIFAGAMVVPAVAAHASVEDSEVLAAYVQARAADASGALGQSARLHGAALALDPNNKILAARTLRQAIAAGDRPLAVQAARILDKAGELAPDGRMLVMAEALRRKQWKEAGLQIDGIEEDEVFSFLTPLLRGWLAFGARKGDPLAFLNQASTNALADAYAAEHRPLLLLARGKKEGVAELAKAASDDRAHSQRLRIAGAAILADEGDRKAALTLLEGDLPPIAIAREQLVAGKKLKGAIDTAQAGVAQLLVRLAVDLNAQNAGQLALSFARVATFLAPENSETWLVTSELLAAQDQHEAGLAAIANITADDPFASTAADTKLKLLIAAGRQEEALSQAEAAVAQPDADADDWARLGDLHVRMERPEDGAEAYGEAIARADSAVPGSTPKWALWLMRGSALIEADHWPEAKTALQTAYKLGPQEAQVLNYLGYSQLERRENMEEAERLIREASRLQPNDAAITDSLGWAYYLRGNLIDAIKTLEKAVQGQPADVTINEHLGDAYYSAGRRIDARYAWNAALVYADEEAAVRLRAKIEKGLKPELVSP</sequence>
<keyword evidence="1" id="KW-0802">TPR repeat</keyword>
<feature type="chain" id="PRO_5045804161" description="Tetratricopeptide repeat protein" evidence="2">
    <location>
        <begin position="19"/>
        <end position="551"/>
    </location>
</feature>
<reference evidence="3 4" key="1">
    <citation type="submission" date="2023-05" db="EMBL/GenBank/DDBJ databases">
        <authorList>
            <person name="Guo Y."/>
        </authorList>
    </citation>
    <scope>NUCLEOTIDE SEQUENCE [LARGE SCALE GENOMIC DNA]</scope>
    <source>
        <strain evidence="3 4">GR2756</strain>
    </source>
</reference>
<dbReference type="PROSITE" id="PS50005">
    <property type="entry name" value="TPR"/>
    <property type="match status" value="1"/>
</dbReference>
<proteinExistence type="predicted"/>
<dbReference type="Pfam" id="PF13432">
    <property type="entry name" value="TPR_16"/>
    <property type="match status" value="2"/>
</dbReference>
<name>A0ABU3Q2K8_9SPHN</name>
<dbReference type="EMBL" id="JAVUPU010000001">
    <property type="protein sequence ID" value="MDT9597527.1"/>
    <property type="molecule type" value="Genomic_DNA"/>
</dbReference>
<evidence type="ECO:0000256" key="1">
    <source>
        <dbReference type="PROSITE-ProRule" id="PRU00339"/>
    </source>
</evidence>
<protein>
    <recommendedName>
        <fullName evidence="5">Tetratricopeptide repeat protein</fullName>
    </recommendedName>
</protein>
<keyword evidence="2" id="KW-0732">Signal</keyword>
<comment type="caution">
    <text evidence="3">The sequence shown here is derived from an EMBL/GenBank/DDBJ whole genome shotgun (WGS) entry which is preliminary data.</text>
</comment>
<dbReference type="Gene3D" id="1.25.40.10">
    <property type="entry name" value="Tetratricopeptide repeat domain"/>
    <property type="match status" value="1"/>
</dbReference>
<dbReference type="PANTHER" id="PTHR12558:SF13">
    <property type="entry name" value="CELL DIVISION CYCLE PROTEIN 27 HOMOLOG"/>
    <property type="match status" value="1"/>
</dbReference>
<dbReference type="RefSeq" id="WP_315722829.1">
    <property type="nucleotide sequence ID" value="NZ_JAVUPU010000001.1"/>
</dbReference>
<dbReference type="SUPFAM" id="SSF48452">
    <property type="entry name" value="TPR-like"/>
    <property type="match status" value="2"/>
</dbReference>
<evidence type="ECO:0008006" key="5">
    <source>
        <dbReference type="Google" id="ProtNLM"/>
    </source>
</evidence>
<dbReference type="InterPro" id="IPR019734">
    <property type="entry name" value="TPR_rpt"/>
</dbReference>
<feature type="signal peptide" evidence="2">
    <location>
        <begin position="1"/>
        <end position="18"/>
    </location>
</feature>
<dbReference type="SMART" id="SM00028">
    <property type="entry name" value="TPR"/>
    <property type="match status" value="6"/>
</dbReference>